<dbReference type="AlphaFoldDB" id="A0AAV4PHD8"/>
<gene>
    <name evidence="1" type="ORF">CDAR_231451</name>
</gene>
<dbReference type="Proteomes" id="UP001054837">
    <property type="component" value="Unassembled WGS sequence"/>
</dbReference>
<dbReference type="EMBL" id="BPLQ01002831">
    <property type="protein sequence ID" value="GIX95910.1"/>
    <property type="molecule type" value="Genomic_DNA"/>
</dbReference>
<name>A0AAV4PHD8_9ARAC</name>
<proteinExistence type="predicted"/>
<accession>A0AAV4PHD8</accession>
<reference evidence="1 2" key="1">
    <citation type="submission" date="2021-06" db="EMBL/GenBank/DDBJ databases">
        <title>Caerostris darwini draft genome.</title>
        <authorList>
            <person name="Kono N."/>
            <person name="Arakawa K."/>
        </authorList>
    </citation>
    <scope>NUCLEOTIDE SEQUENCE [LARGE SCALE GENOMIC DNA]</scope>
</reference>
<comment type="caution">
    <text evidence="1">The sequence shown here is derived from an EMBL/GenBank/DDBJ whole genome shotgun (WGS) entry which is preliminary data.</text>
</comment>
<sequence>MPWPIQEAKIRHDTASITPGMLESLIKHEDNPGSKSINISDFIEIPVGINISEHIEASSVQINSKHIETFPIDINNSEHIEAFPVEFNVNSERVETFHVDLTILNILKLL</sequence>
<keyword evidence="2" id="KW-1185">Reference proteome</keyword>
<organism evidence="1 2">
    <name type="scientific">Caerostris darwini</name>
    <dbReference type="NCBI Taxonomy" id="1538125"/>
    <lineage>
        <taxon>Eukaryota</taxon>
        <taxon>Metazoa</taxon>
        <taxon>Ecdysozoa</taxon>
        <taxon>Arthropoda</taxon>
        <taxon>Chelicerata</taxon>
        <taxon>Arachnida</taxon>
        <taxon>Araneae</taxon>
        <taxon>Araneomorphae</taxon>
        <taxon>Entelegynae</taxon>
        <taxon>Araneoidea</taxon>
        <taxon>Araneidae</taxon>
        <taxon>Caerostris</taxon>
    </lineage>
</organism>
<evidence type="ECO:0000313" key="2">
    <source>
        <dbReference type="Proteomes" id="UP001054837"/>
    </source>
</evidence>
<evidence type="ECO:0000313" key="1">
    <source>
        <dbReference type="EMBL" id="GIX95910.1"/>
    </source>
</evidence>
<protein>
    <submittedName>
        <fullName evidence="1">Uncharacterized protein</fullName>
    </submittedName>
</protein>